<dbReference type="RefSeq" id="WP_354004318.1">
    <property type="nucleotide sequence ID" value="NZ_JAUDCL010000041.1"/>
</dbReference>
<sequence>AATSEGYYFIDPIQNSDGSVTLMYLDFAKGVELPLCSSPGCPHNGPECPANLPASGGGYVPLAVGEQLVLAYTGAPSSSQGLGEGALPRIETMEPDGSGRTPILRFESGQELFDPYITDGQNLYCTLMTTKGDQTTKELVCIDLTSGEMATLCTLDDSVGETLSGACGEAFILSNYNDQGQIVFQRMDAVSQQKEELLTISPDISTCRLEGGQLYYIAQNQLHALDCASLDDTVVCELVPLSEAQDALLGSSRDGHVLMLLDDYETGETSYFAIDTATGEQPPFTLAYSSAMGSQRPVAILAKVPGQEVYLVETGETLVNVQTTGSDGTAVTVQIPRPTHALISVSDYWSSNPNYTKIQSDF</sequence>
<protein>
    <recommendedName>
        <fullName evidence="3">DUF5050 domain-containing protein</fullName>
    </recommendedName>
</protein>
<accession>A0ABT7UUA9</accession>
<gene>
    <name evidence="1" type="ORF">QUW08_14370</name>
</gene>
<keyword evidence="2" id="KW-1185">Reference proteome</keyword>
<organism evidence="1 2">
    <name type="scientific">Allofournierella massiliensis</name>
    <dbReference type="NCBI Taxonomy" id="1650663"/>
    <lineage>
        <taxon>Bacteria</taxon>
        <taxon>Bacillati</taxon>
        <taxon>Bacillota</taxon>
        <taxon>Clostridia</taxon>
        <taxon>Eubacteriales</taxon>
        <taxon>Oscillospiraceae</taxon>
        <taxon>Allofournierella</taxon>
    </lineage>
</organism>
<evidence type="ECO:0000313" key="1">
    <source>
        <dbReference type="EMBL" id="MDM8202466.1"/>
    </source>
</evidence>
<comment type="caution">
    <text evidence="1">The sequence shown here is derived from an EMBL/GenBank/DDBJ whole genome shotgun (WGS) entry which is preliminary data.</text>
</comment>
<name>A0ABT7UUA9_9FIRM</name>
<reference evidence="1 2" key="1">
    <citation type="submission" date="2023-06" db="EMBL/GenBank/DDBJ databases">
        <title>Identification and characterization of horizontal gene transfer across gut microbiota members of farm animals based on homology search.</title>
        <authorList>
            <person name="Schwarzerova J."/>
            <person name="Nykrynova M."/>
            <person name="Jureckova K."/>
            <person name="Cejkova D."/>
            <person name="Rychlik I."/>
        </authorList>
    </citation>
    <scope>NUCLEOTIDE SEQUENCE [LARGE SCALE GENOMIC DNA]</scope>
    <source>
        <strain evidence="1 2">ET340</strain>
    </source>
</reference>
<feature type="non-terminal residue" evidence="1">
    <location>
        <position position="1"/>
    </location>
</feature>
<dbReference type="Proteomes" id="UP001529380">
    <property type="component" value="Unassembled WGS sequence"/>
</dbReference>
<evidence type="ECO:0000313" key="2">
    <source>
        <dbReference type="Proteomes" id="UP001529380"/>
    </source>
</evidence>
<proteinExistence type="predicted"/>
<dbReference type="EMBL" id="JAUDCL010000041">
    <property type="protein sequence ID" value="MDM8202466.1"/>
    <property type="molecule type" value="Genomic_DNA"/>
</dbReference>
<evidence type="ECO:0008006" key="3">
    <source>
        <dbReference type="Google" id="ProtNLM"/>
    </source>
</evidence>